<proteinExistence type="predicted"/>
<sequence length="174" mass="20218">MILLYILIALALIFIMLMLVAPKKFDVKRSILVDKPTPEVFDYLKFIKNQDEWSPWKKKDPKMKQEYVGNDGEVGFLAKWEGNKDVGVGEQQITKITENEVIESRLRFFKPWKSESDAYLKLESIGPKRTKVIWGFKGESKPPSNVFFMFFNMDKAVGKDFEEGLLSLKTILEK</sequence>
<reference evidence="1" key="1">
    <citation type="submission" date="2020-08" db="EMBL/GenBank/DDBJ databases">
        <title>Hyunsoonleella sp. strain SJ7 genome sequencing and assembly.</title>
        <authorList>
            <person name="Kim I."/>
        </authorList>
    </citation>
    <scope>NUCLEOTIDE SEQUENCE</scope>
    <source>
        <strain evidence="1">SJ7</strain>
    </source>
</reference>
<dbReference type="CDD" id="cd07818">
    <property type="entry name" value="SRPBCC_1"/>
    <property type="match status" value="1"/>
</dbReference>
<dbReference type="Gene3D" id="3.30.530.20">
    <property type="match status" value="1"/>
</dbReference>
<evidence type="ECO:0000313" key="2">
    <source>
        <dbReference type="Proteomes" id="UP000656244"/>
    </source>
</evidence>
<gene>
    <name evidence="1" type="ORF">H7U19_04790</name>
</gene>
<dbReference type="EMBL" id="JACNMF010000001">
    <property type="protein sequence ID" value="MBC3757708.1"/>
    <property type="molecule type" value="Genomic_DNA"/>
</dbReference>
<protein>
    <submittedName>
        <fullName evidence="1">SRPBCC family protein</fullName>
    </submittedName>
</protein>
<name>A0A923HCR9_9FLAO</name>
<dbReference type="AlphaFoldDB" id="A0A923HCR9"/>
<evidence type="ECO:0000313" key="1">
    <source>
        <dbReference type="EMBL" id="MBC3757708.1"/>
    </source>
</evidence>
<dbReference type="InterPro" id="IPR023393">
    <property type="entry name" value="START-like_dom_sf"/>
</dbReference>
<accession>A0A923HCR9</accession>
<organism evidence="1 2">
    <name type="scientific">Hyunsoonleella aquatilis</name>
    <dbReference type="NCBI Taxonomy" id="2762758"/>
    <lineage>
        <taxon>Bacteria</taxon>
        <taxon>Pseudomonadati</taxon>
        <taxon>Bacteroidota</taxon>
        <taxon>Flavobacteriia</taxon>
        <taxon>Flavobacteriales</taxon>
        <taxon>Flavobacteriaceae</taxon>
    </lineage>
</organism>
<comment type="caution">
    <text evidence="1">The sequence shown here is derived from an EMBL/GenBank/DDBJ whole genome shotgun (WGS) entry which is preliminary data.</text>
</comment>
<keyword evidence="2" id="KW-1185">Reference proteome</keyword>
<dbReference type="Proteomes" id="UP000656244">
    <property type="component" value="Unassembled WGS sequence"/>
</dbReference>
<dbReference type="SUPFAM" id="SSF55961">
    <property type="entry name" value="Bet v1-like"/>
    <property type="match status" value="1"/>
</dbReference>